<dbReference type="GO" id="GO:0005524">
    <property type="term" value="F:ATP binding"/>
    <property type="evidence" value="ECO:0007669"/>
    <property type="project" value="UniProtKB-UniRule"/>
</dbReference>
<dbReference type="GO" id="GO:0043539">
    <property type="term" value="F:protein serine/threonine kinase activator activity"/>
    <property type="evidence" value="ECO:0007669"/>
    <property type="project" value="InterPro"/>
</dbReference>
<dbReference type="PROSITE" id="PS00107">
    <property type="entry name" value="PROTEIN_KINASE_ATP"/>
    <property type="match status" value="1"/>
</dbReference>
<evidence type="ECO:0000256" key="3">
    <source>
        <dbReference type="ARBA" id="ARBA00022840"/>
    </source>
</evidence>
<sequence length="644" mass="70014">MPDDASSHPLAAHSLQHSMGATPKFIGAVKDEWQLYSDRAEDYTIGEPIGFGASSIVYQALWKPADDPNAKPTPCALKVLDLDSLPPRSLQLLQRETTLMSLSKHPNVLRVRGSWMDGHRLYIALRLMSKGSVADVMRYGWPGGMDEEVVKCILRQTLKGLNYLHINGFIHRDIKAANLLIDDDGTVLLGDLGVAADLAEDPHHHVSSNKSKVHAIPASVALSPHHSAITTGSRPKEATSPTRPGIGKRKSFVGTPCWMAPELIQGKQYDASADIWSFGITALELAQGHPPRFRESTQRVLLRTLREEPPTLDRDGGTFKFTRAFKEMIDSCLHKDPSKRPTAEQLLQSPFFRSAKKKSFLVNAILKDLPPLTKRQERRALPTVASPNSIDSWDFPTSLMTPTTSVLRYSALEELVAAEDRELALQNQVHDAVFEFDNELTPSTQRFSVDQLPKVDEVHESDSSSHHLSTSPGTIARSLTSTSGTASTNEVSTAPSSYVAAPSIHSYKKDSSRPSTGYSSSNHSNYDFDSASNPADATILPTHKTAPNLSQLSSSHHKKLSSAASDSDLRGLDGVKASKSVWKKFKDNLKRPGTSSSGYSAAGEESPVSRSLDKASVLSGLFTSVSKSSVTNGGRPSTATSGKY</sequence>
<evidence type="ECO:0000256" key="1">
    <source>
        <dbReference type="ARBA" id="ARBA00008874"/>
    </source>
</evidence>
<keyword evidence="7" id="KW-0808">Transferase</keyword>
<gene>
    <name evidence="7" type="ORF">CC1G_04381</name>
</gene>
<keyword evidence="3 4" id="KW-0067">ATP-binding</keyword>
<feature type="region of interest" description="Disordered" evidence="5">
    <location>
        <begin position="547"/>
        <end position="570"/>
    </location>
</feature>
<dbReference type="PROSITE" id="PS00108">
    <property type="entry name" value="PROTEIN_KINASE_ST"/>
    <property type="match status" value="1"/>
</dbReference>
<evidence type="ECO:0000256" key="4">
    <source>
        <dbReference type="PROSITE-ProRule" id="PRU10141"/>
    </source>
</evidence>
<feature type="compositionally biased region" description="Basic and acidic residues" evidence="5">
    <location>
        <begin position="454"/>
        <end position="465"/>
    </location>
</feature>
<comment type="caution">
    <text evidence="7">The sequence shown here is derived from an EMBL/GenBank/DDBJ whole genome shotgun (WGS) entry which is preliminary data.</text>
</comment>
<dbReference type="PANTHER" id="PTHR48014:SF21">
    <property type="entry name" value="SERINE_THREONINE-PROTEIN KINASE FRAY2"/>
    <property type="match status" value="1"/>
</dbReference>
<feature type="compositionally biased region" description="Polar residues" evidence="5">
    <location>
        <begin position="477"/>
        <end position="496"/>
    </location>
</feature>
<dbReference type="Pfam" id="PF00069">
    <property type="entry name" value="Pkinase"/>
    <property type="match status" value="2"/>
</dbReference>
<organism evidence="7 8">
    <name type="scientific">Coprinopsis cinerea (strain Okayama-7 / 130 / ATCC MYA-4618 / FGSC 9003)</name>
    <name type="common">Inky cap fungus</name>
    <name type="synonym">Hormographiella aspergillata</name>
    <dbReference type="NCBI Taxonomy" id="240176"/>
    <lineage>
        <taxon>Eukaryota</taxon>
        <taxon>Fungi</taxon>
        <taxon>Dikarya</taxon>
        <taxon>Basidiomycota</taxon>
        <taxon>Agaricomycotina</taxon>
        <taxon>Agaricomycetes</taxon>
        <taxon>Agaricomycetidae</taxon>
        <taxon>Agaricales</taxon>
        <taxon>Agaricineae</taxon>
        <taxon>Psathyrellaceae</taxon>
        <taxon>Coprinopsis</taxon>
    </lineage>
</organism>
<dbReference type="VEuPathDB" id="FungiDB:CC1G_04381"/>
<evidence type="ECO:0000313" key="7">
    <source>
        <dbReference type="EMBL" id="EAU93402.1"/>
    </source>
</evidence>
<dbReference type="InParanoid" id="A8N0G0"/>
<dbReference type="SUPFAM" id="SSF56112">
    <property type="entry name" value="Protein kinase-like (PK-like)"/>
    <property type="match status" value="1"/>
</dbReference>
<dbReference type="STRING" id="240176.A8N0G0"/>
<dbReference type="PANTHER" id="PTHR48014">
    <property type="entry name" value="SERINE/THREONINE-PROTEIN KINASE FRAY2"/>
    <property type="match status" value="1"/>
</dbReference>
<comment type="similarity">
    <text evidence="1">Belongs to the protein kinase superfamily. STE Ser/Thr protein kinase family. STE20 subfamily.</text>
</comment>
<feature type="compositionally biased region" description="Low complexity" evidence="5">
    <location>
        <begin position="595"/>
        <end position="606"/>
    </location>
</feature>
<dbReference type="Gene3D" id="1.10.510.10">
    <property type="entry name" value="Transferase(Phosphotransferase) domain 1"/>
    <property type="match status" value="2"/>
</dbReference>
<evidence type="ECO:0000256" key="2">
    <source>
        <dbReference type="ARBA" id="ARBA00022741"/>
    </source>
</evidence>
<dbReference type="RefSeq" id="XP_001828410.1">
    <property type="nucleotide sequence ID" value="XM_001828358.2"/>
</dbReference>
<accession>A8N0G0</accession>
<proteinExistence type="inferred from homology"/>
<dbReference type="InterPro" id="IPR017441">
    <property type="entry name" value="Protein_kinase_ATP_BS"/>
</dbReference>
<feature type="region of interest" description="Disordered" evidence="5">
    <location>
        <begin position="226"/>
        <end position="248"/>
    </location>
</feature>
<protein>
    <submittedName>
        <fullName evidence="7">STE/STE20/FRAY protein kinase</fullName>
    </submittedName>
</protein>
<feature type="region of interest" description="Disordered" evidence="5">
    <location>
        <begin position="454"/>
        <end position="530"/>
    </location>
</feature>
<dbReference type="GeneID" id="6004832"/>
<feature type="domain" description="Protein kinase" evidence="6">
    <location>
        <begin position="43"/>
        <end position="352"/>
    </location>
</feature>
<dbReference type="OrthoDB" id="248923at2759"/>
<dbReference type="GO" id="GO:0004672">
    <property type="term" value="F:protein kinase activity"/>
    <property type="evidence" value="ECO:0007669"/>
    <property type="project" value="InterPro"/>
</dbReference>
<keyword evidence="7" id="KW-0418">Kinase</keyword>
<dbReference type="InterPro" id="IPR011009">
    <property type="entry name" value="Kinase-like_dom_sf"/>
</dbReference>
<dbReference type="eggNOG" id="KOG0582">
    <property type="taxonomic scope" value="Eukaryota"/>
</dbReference>
<dbReference type="SMART" id="SM00220">
    <property type="entry name" value="S_TKc"/>
    <property type="match status" value="1"/>
</dbReference>
<feature type="binding site" evidence="4">
    <location>
        <position position="78"/>
    </location>
    <ligand>
        <name>ATP</name>
        <dbReference type="ChEBI" id="CHEBI:30616"/>
    </ligand>
</feature>
<dbReference type="OMA" id="EMEWHAR"/>
<dbReference type="PROSITE" id="PS50011">
    <property type="entry name" value="PROTEIN_KINASE_DOM"/>
    <property type="match status" value="1"/>
</dbReference>
<dbReference type="AlphaFoldDB" id="A8N0G0"/>
<feature type="region of interest" description="Disordered" evidence="5">
    <location>
        <begin position="587"/>
        <end position="610"/>
    </location>
</feature>
<evidence type="ECO:0000313" key="8">
    <source>
        <dbReference type="Proteomes" id="UP000001861"/>
    </source>
</evidence>
<name>A8N0G0_COPC7</name>
<dbReference type="InterPro" id="IPR008271">
    <property type="entry name" value="Ser/Thr_kinase_AS"/>
</dbReference>
<dbReference type="InterPro" id="IPR000719">
    <property type="entry name" value="Prot_kinase_dom"/>
</dbReference>
<dbReference type="KEGG" id="cci:CC1G_04381"/>
<reference evidence="7 8" key="1">
    <citation type="journal article" date="2010" name="Proc. Natl. Acad. Sci. U.S.A.">
        <title>Insights into evolution of multicellular fungi from the assembled chromosomes of the mushroom Coprinopsis cinerea (Coprinus cinereus).</title>
        <authorList>
            <person name="Stajich J.E."/>
            <person name="Wilke S.K."/>
            <person name="Ahren D."/>
            <person name="Au C.H."/>
            <person name="Birren B.W."/>
            <person name="Borodovsky M."/>
            <person name="Burns C."/>
            <person name="Canback B."/>
            <person name="Casselton L.A."/>
            <person name="Cheng C.K."/>
            <person name="Deng J."/>
            <person name="Dietrich F.S."/>
            <person name="Fargo D.C."/>
            <person name="Farman M.L."/>
            <person name="Gathman A.C."/>
            <person name="Goldberg J."/>
            <person name="Guigo R."/>
            <person name="Hoegger P.J."/>
            <person name="Hooker J.B."/>
            <person name="Huggins A."/>
            <person name="James T.Y."/>
            <person name="Kamada T."/>
            <person name="Kilaru S."/>
            <person name="Kodira C."/>
            <person name="Kues U."/>
            <person name="Kupfer D."/>
            <person name="Kwan H.S."/>
            <person name="Lomsadze A."/>
            <person name="Li W."/>
            <person name="Lilly W.W."/>
            <person name="Ma L.J."/>
            <person name="Mackey A.J."/>
            <person name="Manning G."/>
            <person name="Martin F."/>
            <person name="Muraguchi H."/>
            <person name="Natvig D.O."/>
            <person name="Palmerini H."/>
            <person name="Ramesh M.A."/>
            <person name="Rehmeyer C.J."/>
            <person name="Roe B.A."/>
            <person name="Shenoy N."/>
            <person name="Stanke M."/>
            <person name="Ter-Hovhannisyan V."/>
            <person name="Tunlid A."/>
            <person name="Velagapudi R."/>
            <person name="Vision T.J."/>
            <person name="Zeng Q."/>
            <person name="Zolan M.E."/>
            <person name="Pukkila P.J."/>
        </authorList>
    </citation>
    <scope>NUCLEOTIDE SEQUENCE [LARGE SCALE GENOMIC DNA]</scope>
    <source>
        <strain evidence="8">Okayama-7 / 130 / ATCC MYA-4618 / FGSC 9003</strain>
    </source>
</reference>
<evidence type="ECO:0000256" key="5">
    <source>
        <dbReference type="SAM" id="MobiDB-lite"/>
    </source>
</evidence>
<feature type="compositionally biased region" description="Polar residues" evidence="5">
    <location>
        <begin position="513"/>
        <end position="530"/>
    </location>
</feature>
<dbReference type="InterPro" id="IPR047173">
    <property type="entry name" value="STRAD_A/B-like"/>
</dbReference>
<dbReference type="EMBL" id="AACS02000001">
    <property type="protein sequence ID" value="EAU93402.1"/>
    <property type="molecule type" value="Genomic_DNA"/>
</dbReference>
<evidence type="ECO:0000259" key="6">
    <source>
        <dbReference type="PROSITE" id="PS50011"/>
    </source>
</evidence>
<keyword evidence="2 4" id="KW-0547">Nucleotide-binding</keyword>
<dbReference type="Proteomes" id="UP000001861">
    <property type="component" value="Unassembled WGS sequence"/>
</dbReference>
<keyword evidence="8" id="KW-1185">Reference proteome</keyword>